<feature type="compositionally biased region" description="Gly residues" evidence="5">
    <location>
        <begin position="572"/>
        <end position="589"/>
    </location>
</feature>
<keyword evidence="2 4" id="KW-0067">ATP-binding</keyword>
<feature type="compositionally biased region" description="Gly residues" evidence="5">
    <location>
        <begin position="609"/>
        <end position="630"/>
    </location>
</feature>
<evidence type="ECO:0000259" key="6">
    <source>
        <dbReference type="Pfam" id="PF02782"/>
    </source>
</evidence>
<evidence type="ECO:0000256" key="5">
    <source>
        <dbReference type="SAM" id="MobiDB-lite"/>
    </source>
</evidence>
<gene>
    <name evidence="7" type="ORF">NSK11_contig00017-0056</name>
</gene>
<dbReference type="PANTHER" id="PTHR19375">
    <property type="entry name" value="HEAT SHOCK PROTEIN 70KDA"/>
    <property type="match status" value="1"/>
</dbReference>
<feature type="region of interest" description="Disordered" evidence="5">
    <location>
        <begin position="434"/>
        <end position="641"/>
    </location>
</feature>
<feature type="domain" description="Carbohydrate kinase FGGY C-terminal" evidence="6">
    <location>
        <begin position="207"/>
        <end position="269"/>
    </location>
</feature>
<dbReference type="EMBL" id="BBYQ01000017">
    <property type="protein sequence ID" value="GAP27387.1"/>
    <property type="molecule type" value="Genomic_DNA"/>
</dbReference>
<dbReference type="Proteomes" id="UP000037179">
    <property type="component" value="Unassembled WGS sequence"/>
</dbReference>
<proteinExistence type="inferred from homology"/>
<evidence type="ECO:0000313" key="8">
    <source>
        <dbReference type="Proteomes" id="UP000037179"/>
    </source>
</evidence>
<keyword evidence="1 4" id="KW-0547">Nucleotide-binding</keyword>
<feature type="compositionally biased region" description="Low complexity" evidence="5">
    <location>
        <begin position="442"/>
        <end position="492"/>
    </location>
</feature>
<dbReference type="Gene3D" id="3.30.420.40">
    <property type="match status" value="4"/>
</dbReference>
<dbReference type="GO" id="GO:0005524">
    <property type="term" value="F:ATP binding"/>
    <property type="evidence" value="ECO:0007669"/>
    <property type="project" value="UniProtKB-KW"/>
</dbReference>
<dbReference type="InterPro" id="IPR043129">
    <property type="entry name" value="ATPase_NBD"/>
</dbReference>
<keyword evidence="3" id="KW-0143">Chaperone</keyword>
<dbReference type="InterPro" id="IPR018485">
    <property type="entry name" value="FGGY_C"/>
</dbReference>
<dbReference type="SUPFAM" id="SSF53067">
    <property type="entry name" value="Actin-like ATPase domain"/>
    <property type="match status" value="1"/>
</dbReference>
<sequence length="793" mass="82424">MRVRRTAVTFDSAGGPRIGGIPRFAPVVTDFADLTTEPDPVVIGGRIWSPADLVAAVVNGLIESNAPEAPAVTTYPACYSDKHVTRLRRALDWSGAADVTLMPEPVAAVEWLDNEYGISEAGLTLVYDLGGNSLDLAVVRTEADRQERGILGRAERSHEYGGRPLGTLLARYARSIAPGATQPVSAVVPAADTNRLRSWHIRNSLRQVRSCVHRAGLHMEEIDRVLLIGGAARPAEVARVLADLGRPVIMSPDPAHTVAVGAAIAAFRSIDNGSAIARYAPRAAVISGAAVASALAMSAATVLGGLVAGPPNLKAAPEPADPPAGATALGTGDVIVLEDAAAPPGRGSHAIATVAAVRAYAPIAPTVTQTWVKGRPVDTTNAGTHCETRAFTDGAVTYANPAQFTNPLPFQNPALNGWTVGPITGGTLPAVSIPGNTAQPISGTLPGTPLPGTSPGTTLPGTLPGTTQPGSGLPGAGQPAAGQPGMGQPDAGQPGGAQPGAGQPGTGTGDPGTGQPGAAQPGSTDPGGTAGGGQPGSTPADGTPTGATPGISTPGSTTGGTTTGGTPSAGTPGTGSPAGGAGSTPGGTTGNPAGSNTGGSPGASNPGGANPGGSNPGGSNVGGSSPGGSNPGWFQPGWFQPGWFQPGWFEPGWFQPGWFQPRRLEPRWFQPRWFEAGWFQPRRRNRFRRSLSRRLGRKLPGRRDRRYQRWRLQGRRLRTRRNGRWRHERRRSGRRRHERRRNGRRRNGRWRYGRWRRCGWRRQRRWFRWPPLITYDAALLGGPCGPGAVTSDR</sequence>
<dbReference type="AlphaFoldDB" id="A0ABC9YPR1"/>
<accession>A0ABC9YPR1</accession>
<organism evidence="7 8">
    <name type="scientific">Nocardia seriolae</name>
    <dbReference type="NCBI Taxonomy" id="37332"/>
    <lineage>
        <taxon>Bacteria</taxon>
        <taxon>Bacillati</taxon>
        <taxon>Actinomycetota</taxon>
        <taxon>Actinomycetes</taxon>
        <taxon>Mycobacteriales</taxon>
        <taxon>Nocardiaceae</taxon>
        <taxon>Nocardia</taxon>
    </lineage>
</organism>
<evidence type="ECO:0000256" key="2">
    <source>
        <dbReference type="ARBA" id="ARBA00022840"/>
    </source>
</evidence>
<evidence type="ECO:0000256" key="1">
    <source>
        <dbReference type="ARBA" id="ARBA00022741"/>
    </source>
</evidence>
<comment type="caution">
    <text evidence="7">The sequence shown here is derived from an EMBL/GenBank/DDBJ whole genome shotgun (WGS) entry which is preliminary data.</text>
</comment>
<dbReference type="Pfam" id="PF02782">
    <property type="entry name" value="FGGY_C"/>
    <property type="match status" value="1"/>
</dbReference>
<name>A0ABC9YPR1_9NOCA</name>
<dbReference type="InterPro" id="IPR013126">
    <property type="entry name" value="Hsp_70_fam"/>
</dbReference>
<feature type="compositionally biased region" description="Low complexity" evidence="5">
    <location>
        <begin position="516"/>
        <end position="527"/>
    </location>
</feature>
<evidence type="ECO:0000256" key="3">
    <source>
        <dbReference type="ARBA" id="ARBA00023186"/>
    </source>
</evidence>
<dbReference type="Gene3D" id="3.90.640.10">
    <property type="entry name" value="Actin, Chain A, domain 4"/>
    <property type="match status" value="2"/>
</dbReference>
<keyword evidence="8" id="KW-1185">Reference proteome</keyword>
<feature type="compositionally biased region" description="Low complexity" evidence="5">
    <location>
        <begin position="536"/>
        <end position="556"/>
    </location>
</feature>
<feature type="compositionally biased region" description="Gly residues" evidence="5">
    <location>
        <begin position="493"/>
        <end position="515"/>
    </location>
</feature>
<evidence type="ECO:0000313" key="7">
    <source>
        <dbReference type="EMBL" id="GAP27387.1"/>
    </source>
</evidence>
<reference evidence="8" key="1">
    <citation type="submission" date="2015-07" db="EMBL/GenBank/DDBJ databases">
        <title>Nocardia seriolae U-1 whole genome shotgun sequence.</title>
        <authorList>
            <person name="Imajoh M."/>
            <person name="Fukumoto Y."/>
            <person name="Sukeda M."/>
            <person name="Yamane J."/>
            <person name="Yamasaki K."/>
            <person name="Shimizu M."/>
            <person name="Ohnishi K."/>
            <person name="Oshima S."/>
        </authorList>
    </citation>
    <scope>NUCLEOTIDE SEQUENCE [LARGE SCALE GENOMIC DNA]</scope>
    <source>
        <strain evidence="8">U-1</strain>
    </source>
</reference>
<protein>
    <recommendedName>
        <fullName evidence="6">Carbohydrate kinase FGGY C-terminal domain-containing protein</fullName>
    </recommendedName>
</protein>
<reference evidence="7 8" key="2">
    <citation type="journal article" date="2016" name="Genome Announc.">
        <title>Draft Genome Sequence of Erythromycin- and Oxytetracycline-Sensitive Nocardia seriolae Strain U-1 (NBRC 110359).</title>
        <authorList>
            <person name="Imajoh M."/>
            <person name="Sukeda M."/>
            <person name="Shimizu M."/>
            <person name="Yamane J."/>
            <person name="Ohnishi K."/>
            <person name="Oshima S."/>
        </authorList>
    </citation>
    <scope>NUCLEOTIDE SEQUENCE [LARGE SCALE GENOMIC DNA]</scope>
    <source>
        <strain evidence="7 8">U-1</strain>
    </source>
</reference>
<evidence type="ECO:0000256" key="4">
    <source>
        <dbReference type="RuleBase" id="RU003322"/>
    </source>
</evidence>
<comment type="similarity">
    <text evidence="4">Belongs to the heat shock protein 70 family.</text>
</comment>